<proteinExistence type="inferred from homology"/>
<dbReference type="FunCoup" id="A0A7M7GFN5">
    <property type="interactions" value="509"/>
</dbReference>
<protein>
    <recommendedName>
        <fullName evidence="11">Fucosyltransferase</fullName>
        <ecNumber evidence="11">2.4.1.-</ecNumber>
    </recommendedName>
</protein>
<evidence type="ECO:0000256" key="2">
    <source>
        <dbReference type="ARBA" id="ARBA00004922"/>
    </source>
</evidence>
<evidence type="ECO:0000256" key="4">
    <source>
        <dbReference type="ARBA" id="ARBA00022676"/>
    </source>
</evidence>
<dbReference type="PANTHER" id="PTHR11929">
    <property type="entry name" value="ALPHA- 1,3 -FUCOSYLTRANSFERASE"/>
    <property type="match status" value="1"/>
</dbReference>
<evidence type="ECO:0000256" key="3">
    <source>
        <dbReference type="ARBA" id="ARBA00008919"/>
    </source>
</evidence>
<dbReference type="OMA" id="PPREYGN"/>
<feature type="transmembrane region" description="Helical" evidence="11">
    <location>
        <begin position="46"/>
        <end position="67"/>
    </location>
</feature>
<dbReference type="FunFam" id="3.40.50.11660:FF:000010">
    <property type="entry name" value="Uncharacterized protein"/>
    <property type="match status" value="1"/>
</dbReference>
<evidence type="ECO:0000259" key="12">
    <source>
        <dbReference type="Pfam" id="PF00852"/>
    </source>
</evidence>
<comment type="pathway">
    <text evidence="2">Protein modification; protein glycosylation.</text>
</comment>
<dbReference type="OrthoDB" id="427096at2759"/>
<dbReference type="InterPro" id="IPR055270">
    <property type="entry name" value="Glyco_tran_10_C"/>
</dbReference>
<dbReference type="EnsemblMetazoa" id="XM_003723667">
    <property type="protein sequence ID" value="XP_003723715"/>
    <property type="gene ID" value="LOC586636"/>
</dbReference>
<evidence type="ECO:0000313" key="14">
    <source>
        <dbReference type="EnsemblMetazoa" id="XP_003723715"/>
    </source>
</evidence>
<dbReference type="UniPathway" id="UPA00378"/>
<dbReference type="RefSeq" id="XP_003723715.2">
    <property type="nucleotide sequence ID" value="XM_003723667.3"/>
</dbReference>
<name>A0A7M7GFN5_STRPU</name>
<sequence>MQRQGSYLIAQTVPVNVLSIGPGFMFHSVILEGTMYMNTTMNVKTLWTRMTIVGGALLMIVLFKAYVELRLYLISLTYSENKYVAAVGRVPYRNETVRPQSIDDYYEYIPELEDLKLSPDVLKTAAVNWDIKSDSDADTSWIRKMLSNKRARTMFEANRLLYKLQDSALRNSSTDCVIKILQMCRESCLQRTSKHFWTRSKCKFSNCRIEMKVGNDLADFQQSDVVIFHIAYNRTWASLVKTRLPGQLWVFHSKEAPIHGPQASPPREFGNPFNISISYMSESDIAPGYYYLDTEQKDKDPKVLRKEKLMLWVASNCNDTSWARRDFVQELQTYLPIDTYGLCGHLDCPRSEKECWEMRGQYKFHLALENSQCPEYITEKLWFNSLAVGTVPIVFGAPKADYERLTPPHSFIHLDDFKTVQEFIDYIHLLDRDQQKYLEYFSWRRLGHVMKGSTMLTNHTADNGKILCFIIRTLLIKSLFPEMYQWQARHPVFYDWWYGMCREDTQKTRIMDIDVTMKTDIAV</sequence>
<comment type="similarity">
    <text evidence="3 11">Belongs to the glycosyltransferase 10 family.</text>
</comment>
<evidence type="ECO:0000256" key="8">
    <source>
        <dbReference type="ARBA" id="ARBA00022989"/>
    </source>
</evidence>
<feature type="domain" description="Fucosyltransferase C-terminal" evidence="12">
    <location>
        <begin position="305"/>
        <end position="459"/>
    </location>
</feature>
<dbReference type="SUPFAM" id="SSF53756">
    <property type="entry name" value="UDP-Glycosyltransferase/glycogen phosphorylase"/>
    <property type="match status" value="1"/>
</dbReference>
<dbReference type="InterPro" id="IPR031481">
    <property type="entry name" value="Glyco_tran_10_N"/>
</dbReference>
<feature type="domain" description="Fucosyltransferase N-terminal" evidence="13">
    <location>
        <begin position="197"/>
        <end position="289"/>
    </location>
</feature>
<evidence type="ECO:0000256" key="11">
    <source>
        <dbReference type="RuleBase" id="RU003832"/>
    </source>
</evidence>
<keyword evidence="4 11" id="KW-0328">Glycosyltransferase</keyword>
<evidence type="ECO:0000256" key="10">
    <source>
        <dbReference type="ARBA" id="ARBA00023180"/>
    </source>
</evidence>
<dbReference type="Pfam" id="PF17039">
    <property type="entry name" value="Glyco_tran_10_N"/>
    <property type="match status" value="1"/>
</dbReference>
<evidence type="ECO:0000256" key="5">
    <source>
        <dbReference type="ARBA" id="ARBA00022679"/>
    </source>
</evidence>
<evidence type="ECO:0000256" key="9">
    <source>
        <dbReference type="ARBA" id="ARBA00023136"/>
    </source>
</evidence>
<reference evidence="15" key="1">
    <citation type="submission" date="2015-02" db="EMBL/GenBank/DDBJ databases">
        <title>Genome sequencing for Strongylocentrotus purpuratus.</title>
        <authorList>
            <person name="Murali S."/>
            <person name="Liu Y."/>
            <person name="Vee V."/>
            <person name="English A."/>
            <person name="Wang M."/>
            <person name="Skinner E."/>
            <person name="Han Y."/>
            <person name="Muzny D.M."/>
            <person name="Worley K.C."/>
            <person name="Gibbs R.A."/>
        </authorList>
    </citation>
    <scope>NUCLEOTIDE SEQUENCE</scope>
</reference>
<dbReference type="InterPro" id="IPR001503">
    <property type="entry name" value="Glyco_trans_10"/>
</dbReference>
<evidence type="ECO:0000256" key="7">
    <source>
        <dbReference type="ARBA" id="ARBA00022968"/>
    </source>
</evidence>
<dbReference type="GO" id="GO:0046920">
    <property type="term" value="F:alpha-(1-&gt;3)-fucosyltransferase activity"/>
    <property type="evidence" value="ECO:0000318"/>
    <property type="project" value="GO_Central"/>
</dbReference>
<evidence type="ECO:0000259" key="13">
    <source>
        <dbReference type="Pfam" id="PF17039"/>
    </source>
</evidence>
<reference evidence="14" key="2">
    <citation type="submission" date="2021-01" db="UniProtKB">
        <authorList>
            <consortium name="EnsemblMetazoa"/>
        </authorList>
    </citation>
    <scope>IDENTIFICATION</scope>
</reference>
<keyword evidence="6 11" id="KW-0812">Transmembrane</keyword>
<dbReference type="KEGG" id="spu:586636"/>
<keyword evidence="5 11" id="KW-0808">Transferase</keyword>
<organism evidence="14 15">
    <name type="scientific">Strongylocentrotus purpuratus</name>
    <name type="common">Purple sea urchin</name>
    <dbReference type="NCBI Taxonomy" id="7668"/>
    <lineage>
        <taxon>Eukaryota</taxon>
        <taxon>Metazoa</taxon>
        <taxon>Echinodermata</taxon>
        <taxon>Eleutherozoa</taxon>
        <taxon>Echinozoa</taxon>
        <taxon>Echinoidea</taxon>
        <taxon>Euechinoidea</taxon>
        <taxon>Echinacea</taxon>
        <taxon>Camarodonta</taxon>
        <taxon>Echinidea</taxon>
        <taxon>Strongylocentrotidae</taxon>
        <taxon>Strongylocentrotus</taxon>
    </lineage>
</organism>
<keyword evidence="11" id="KW-0333">Golgi apparatus</keyword>
<dbReference type="InterPro" id="IPR038577">
    <property type="entry name" value="GT10-like_C_sf"/>
</dbReference>
<keyword evidence="7" id="KW-0735">Signal-anchor</keyword>
<dbReference type="Proteomes" id="UP000007110">
    <property type="component" value="Unassembled WGS sequence"/>
</dbReference>
<dbReference type="GO" id="GO:0032580">
    <property type="term" value="C:Golgi cisterna membrane"/>
    <property type="evidence" value="ECO:0007669"/>
    <property type="project" value="UniProtKB-SubCell"/>
</dbReference>
<dbReference type="InParanoid" id="A0A7M7GFN5"/>
<dbReference type="GeneID" id="586636"/>
<evidence type="ECO:0000313" key="15">
    <source>
        <dbReference type="Proteomes" id="UP000007110"/>
    </source>
</evidence>
<dbReference type="Gene3D" id="3.40.50.11660">
    <property type="entry name" value="Glycosyl transferase family 10, C-terminal domain"/>
    <property type="match status" value="1"/>
</dbReference>
<dbReference type="PANTHER" id="PTHR11929:SF145">
    <property type="entry name" value="ALPHA-(1,3)-FUCOSYLTRANSFERASE FUT-1"/>
    <property type="match status" value="1"/>
</dbReference>
<comment type="subcellular location">
    <subcellularLocation>
        <location evidence="11">Golgi apparatus</location>
        <location evidence="11">Golgi stack membrane</location>
        <topology evidence="11">Single-pass type II membrane protein</topology>
    </subcellularLocation>
    <subcellularLocation>
        <location evidence="1">Membrane</location>
        <topology evidence="1">Single-pass membrane protein</topology>
    </subcellularLocation>
</comment>
<dbReference type="EC" id="2.4.1.-" evidence="11"/>
<keyword evidence="8 11" id="KW-1133">Transmembrane helix</keyword>
<evidence type="ECO:0000256" key="6">
    <source>
        <dbReference type="ARBA" id="ARBA00022692"/>
    </source>
</evidence>
<dbReference type="Pfam" id="PF00852">
    <property type="entry name" value="Glyco_transf_10"/>
    <property type="match status" value="1"/>
</dbReference>
<evidence type="ECO:0000256" key="1">
    <source>
        <dbReference type="ARBA" id="ARBA00004167"/>
    </source>
</evidence>
<keyword evidence="9 11" id="KW-0472">Membrane</keyword>
<dbReference type="AlphaFoldDB" id="A0A7M7GFN5"/>
<accession>A0A7M7GFN5</accession>
<keyword evidence="10" id="KW-0325">Glycoprotein</keyword>
<keyword evidence="15" id="KW-1185">Reference proteome</keyword>